<dbReference type="STRING" id="1850517.A8708_03335"/>
<gene>
    <name evidence="3" type="ORF">A8708_03335</name>
</gene>
<evidence type="ECO:0000259" key="2">
    <source>
        <dbReference type="Pfam" id="PF04892"/>
    </source>
</evidence>
<dbReference type="EMBL" id="LYPB01000081">
    <property type="protein sequence ID" value="OAS15709.1"/>
    <property type="molecule type" value="Genomic_DNA"/>
</dbReference>
<evidence type="ECO:0000256" key="1">
    <source>
        <dbReference type="SAM" id="Phobius"/>
    </source>
</evidence>
<name>A0A198A2L5_9BACL</name>
<keyword evidence="4" id="KW-1185">Reference proteome</keyword>
<keyword evidence="1" id="KW-0812">Transmembrane</keyword>
<evidence type="ECO:0000313" key="3">
    <source>
        <dbReference type="EMBL" id="OAS15709.1"/>
    </source>
</evidence>
<accession>A0A198A2L5</accession>
<dbReference type="RefSeq" id="WP_068667985.1">
    <property type="nucleotide sequence ID" value="NZ_LYPB01000081.1"/>
</dbReference>
<feature type="transmembrane region" description="Helical" evidence="1">
    <location>
        <begin position="102"/>
        <end position="124"/>
    </location>
</feature>
<dbReference type="AlphaFoldDB" id="A0A198A2L5"/>
<evidence type="ECO:0000313" key="4">
    <source>
        <dbReference type="Proteomes" id="UP000078454"/>
    </source>
</evidence>
<dbReference type="InterPro" id="IPR053150">
    <property type="entry name" value="Teicoplanin_resist-assoc"/>
</dbReference>
<feature type="transmembrane region" description="Helical" evidence="1">
    <location>
        <begin position="7"/>
        <end position="30"/>
    </location>
</feature>
<feature type="transmembrane region" description="Helical" evidence="1">
    <location>
        <begin position="130"/>
        <end position="151"/>
    </location>
</feature>
<feature type="transmembrane region" description="Helical" evidence="1">
    <location>
        <begin position="158"/>
        <end position="181"/>
    </location>
</feature>
<reference evidence="3 4" key="1">
    <citation type="submission" date="2016-05" db="EMBL/GenBank/DDBJ databases">
        <title>Paenibacillus sp. 1ZS3-15 nov., isolated from the rhizosphere soil.</title>
        <authorList>
            <person name="Zhang X.X."/>
            <person name="Zhang J."/>
        </authorList>
    </citation>
    <scope>NUCLEOTIDE SEQUENCE [LARGE SCALE GENOMIC DNA]</scope>
    <source>
        <strain evidence="3 4">1ZS3-15</strain>
    </source>
</reference>
<dbReference type="Proteomes" id="UP000078454">
    <property type="component" value="Unassembled WGS sequence"/>
</dbReference>
<feature type="transmembrane region" description="Helical" evidence="1">
    <location>
        <begin position="70"/>
        <end position="90"/>
    </location>
</feature>
<protein>
    <recommendedName>
        <fullName evidence="2">VanZ-like domain-containing protein</fullName>
    </recommendedName>
</protein>
<organism evidence="3 4">
    <name type="scientific">Paenibacillus oryzisoli</name>
    <dbReference type="NCBI Taxonomy" id="1850517"/>
    <lineage>
        <taxon>Bacteria</taxon>
        <taxon>Bacillati</taxon>
        <taxon>Bacillota</taxon>
        <taxon>Bacilli</taxon>
        <taxon>Bacillales</taxon>
        <taxon>Paenibacillaceae</taxon>
        <taxon>Paenibacillus</taxon>
    </lineage>
</organism>
<dbReference type="PANTHER" id="PTHR36834:SF2">
    <property type="entry name" value="MEMBRANE PROTEIN"/>
    <property type="match status" value="1"/>
</dbReference>
<proteinExistence type="predicted"/>
<dbReference type="PANTHER" id="PTHR36834">
    <property type="entry name" value="MEMBRANE PROTEIN-RELATED"/>
    <property type="match status" value="1"/>
</dbReference>
<feature type="domain" description="VanZ-like" evidence="2">
    <location>
        <begin position="16"/>
        <end position="145"/>
    </location>
</feature>
<dbReference type="Pfam" id="PF04892">
    <property type="entry name" value="VanZ"/>
    <property type="match status" value="1"/>
</dbReference>
<comment type="caution">
    <text evidence="3">The sequence shown here is derived from an EMBL/GenBank/DDBJ whole genome shotgun (WGS) entry which is preliminary data.</text>
</comment>
<dbReference type="InterPro" id="IPR006976">
    <property type="entry name" value="VanZ-like"/>
</dbReference>
<keyword evidence="1" id="KW-1133">Transmembrane helix</keyword>
<keyword evidence="1" id="KW-0472">Membrane</keyword>
<sequence>MFRKRNLISFILFGVFLIAYIYLFLLVFLFKYVSPFDLFSPDRMYHRSVDVIPFNTIYNYLLNEKNVSPIIVMSNILGNIILFMPLGMYLQLLKRNKKISVSIGIVFLVSVLVEMFQYVFGIGATDIDDIILNSVGGFLGIVVYKGLLLLFKDEGKVRLAIVVAGLMVILIAITFKAILFYTAGIRIRLLP</sequence>